<evidence type="ECO:0000313" key="12">
    <source>
        <dbReference type="Proteomes" id="UP001206878"/>
    </source>
</evidence>
<dbReference type="InterPro" id="IPR036271">
    <property type="entry name" value="Tet_transcr_reg_TetR-rel_C_sf"/>
</dbReference>
<comment type="function">
    <text evidence="6">Master transcription regulator which represses the degradation of pyrimidines (rutABCDEFG) and purines (gcl operon) for maintenance of metabolic balance between pyrimidines and purines. It also regulates the synthesis of pyrimidine nucleotides and arginine from glutamine (carAB) and the supply of glutamate (gadABWX).</text>
</comment>
<dbReference type="Gene3D" id="1.10.10.60">
    <property type="entry name" value="Homeodomain-like"/>
    <property type="match status" value="1"/>
</dbReference>
<dbReference type="InterPro" id="IPR001647">
    <property type="entry name" value="HTH_TetR"/>
</dbReference>
<dbReference type="InterPro" id="IPR050109">
    <property type="entry name" value="HTH-type_TetR-like_transc_reg"/>
</dbReference>
<evidence type="ECO:0000256" key="3">
    <source>
        <dbReference type="ARBA" id="ARBA00023015"/>
    </source>
</evidence>
<dbReference type="FunFam" id="1.10.357.10:FF:000010">
    <property type="entry name" value="HTH-type transcriptional regulator RutR"/>
    <property type="match status" value="1"/>
</dbReference>
<evidence type="ECO:0000256" key="1">
    <source>
        <dbReference type="ARBA" id="ARBA00011738"/>
    </source>
</evidence>
<dbReference type="EMBL" id="JANPXH010000001">
    <property type="protein sequence ID" value="MCR6674097.1"/>
    <property type="molecule type" value="Genomic_DNA"/>
</dbReference>
<evidence type="ECO:0000256" key="7">
    <source>
        <dbReference type="ARBA" id="ARBA00069422"/>
    </source>
</evidence>
<evidence type="ECO:0000256" key="2">
    <source>
        <dbReference type="ARBA" id="ARBA00022491"/>
    </source>
</evidence>
<dbReference type="GO" id="GO:0003700">
    <property type="term" value="F:DNA-binding transcription factor activity"/>
    <property type="evidence" value="ECO:0007669"/>
    <property type="project" value="TreeGrafter"/>
</dbReference>
<dbReference type="PROSITE" id="PS50977">
    <property type="entry name" value="HTH_TETR_2"/>
    <property type="match status" value="1"/>
</dbReference>
<dbReference type="GO" id="GO:0000976">
    <property type="term" value="F:transcription cis-regulatory region binding"/>
    <property type="evidence" value="ECO:0007669"/>
    <property type="project" value="TreeGrafter"/>
</dbReference>
<reference evidence="11" key="1">
    <citation type="submission" date="2022-07" db="EMBL/GenBank/DDBJ databases">
        <title>Diversity of ethanolamine utilization by human commensal Escherichia coli.</title>
        <authorList>
            <person name="Jubelin G."/>
        </authorList>
    </citation>
    <scope>NUCLEOTIDE SEQUENCE</scope>
    <source>
        <strain evidence="11">S1</strain>
    </source>
</reference>
<evidence type="ECO:0000256" key="6">
    <source>
        <dbReference type="ARBA" id="ARBA00056331"/>
    </source>
</evidence>
<keyword evidence="3" id="KW-0805">Transcription regulation</keyword>
<keyword evidence="4 9" id="KW-0238">DNA-binding</keyword>
<dbReference type="SUPFAM" id="SSF46689">
    <property type="entry name" value="Homeodomain-like"/>
    <property type="match status" value="1"/>
</dbReference>
<gene>
    <name evidence="11" type="primary">rutR</name>
    <name evidence="11" type="ORF">NVV43_00485</name>
</gene>
<accession>A0AAW5MMR3</accession>
<dbReference type="NCBIfam" id="TIGR03613">
    <property type="entry name" value="RutR"/>
    <property type="match status" value="1"/>
</dbReference>
<organism evidence="11 12">
    <name type="scientific">Escherichia marmotae</name>
    <dbReference type="NCBI Taxonomy" id="1499973"/>
    <lineage>
        <taxon>Bacteria</taxon>
        <taxon>Pseudomonadati</taxon>
        <taxon>Pseudomonadota</taxon>
        <taxon>Gammaproteobacteria</taxon>
        <taxon>Enterobacterales</taxon>
        <taxon>Enterobacteriaceae</taxon>
        <taxon>Escherichia</taxon>
    </lineage>
</organism>
<dbReference type="PRINTS" id="PR00455">
    <property type="entry name" value="HTHTETR"/>
</dbReference>
<evidence type="ECO:0000256" key="4">
    <source>
        <dbReference type="ARBA" id="ARBA00023125"/>
    </source>
</evidence>
<feature type="DNA-binding region" description="H-T-H motif" evidence="9">
    <location>
        <begin position="40"/>
        <end position="59"/>
    </location>
</feature>
<evidence type="ECO:0000256" key="5">
    <source>
        <dbReference type="ARBA" id="ARBA00023163"/>
    </source>
</evidence>
<evidence type="ECO:0000256" key="8">
    <source>
        <dbReference type="ARBA" id="ARBA00079127"/>
    </source>
</evidence>
<evidence type="ECO:0000313" key="11">
    <source>
        <dbReference type="EMBL" id="MCR6674097.1"/>
    </source>
</evidence>
<protein>
    <recommendedName>
        <fullName evidence="7">HTH-type transcriptional regulator RutR</fullName>
    </recommendedName>
    <alternativeName>
        <fullName evidence="8">Rut operon repressor</fullName>
    </alternativeName>
</protein>
<dbReference type="InterPro" id="IPR013573">
    <property type="entry name" value="Tscrpt_reg_YcdC_C"/>
</dbReference>
<keyword evidence="2" id="KW-0678">Repressor</keyword>
<dbReference type="Pfam" id="PF00440">
    <property type="entry name" value="TetR_N"/>
    <property type="match status" value="1"/>
</dbReference>
<dbReference type="SUPFAM" id="SSF48498">
    <property type="entry name" value="Tetracyclin repressor-like, C-terminal domain"/>
    <property type="match status" value="1"/>
</dbReference>
<evidence type="ECO:0000259" key="10">
    <source>
        <dbReference type="PROSITE" id="PS50977"/>
    </source>
</evidence>
<dbReference type="Gene3D" id="1.10.357.10">
    <property type="entry name" value="Tetracycline Repressor, domain 2"/>
    <property type="match status" value="1"/>
</dbReference>
<dbReference type="Pfam" id="PF08362">
    <property type="entry name" value="TetR_C_3"/>
    <property type="match status" value="1"/>
</dbReference>
<keyword evidence="5" id="KW-0804">Transcription</keyword>
<dbReference type="GO" id="GO:0045892">
    <property type="term" value="P:negative regulation of DNA-templated transcription"/>
    <property type="evidence" value="ECO:0007669"/>
    <property type="project" value="InterPro"/>
</dbReference>
<comment type="subunit">
    <text evidence="1">Homodimer.</text>
</comment>
<dbReference type="PANTHER" id="PTHR30055">
    <property type="entry name" value="HTH-TYPE TRANSCRIPTIONAL REGULATOR RUTR"/>
    <property type="match status" value="1"/>
</dbReference>
<dbReference type="Proteomes" id="UP001206878">
    <property type="component" value="Unassembled WGS sequence"/>
</dbReference>
<dbReference type="AlphaFoldDB" id="A0AAW5MMR3"/>
<comment type="caution">
    <text evidence="11">The sequence shown here is derived from an EMBL/GenBank/DDBJ whole genome shotgun (WGS) entry which is preliminary data.</text>
</comment>
<evidence type="ECO:0000256" key="9">
    <source>
        <dbReference type="PROSITE-ProRule" id="PRU00335"/>
    </source>
</evidence>
<dbReference type="PANTHER" id="PTHR30055:SF196">
    <property type="entry name" value="HTH-TYPE TRANSCRIPTIONAL REGULATOR RUTR"/>
    <property type="match status" value="1"/>
</dbReference>
<dbReference type="InterPro" id="IPR009057">
    <property type="entry name" value="Homeodomain-like_sf"/>
</dbReference>
<dbReference type="InterPro" id="IPR019915">
    <property type="entry name" value="Tscrpt_reg_pyr_util_RutR"/>
</dbReference>
<proteinExistence type="predicted"/>
<name>A0AAW5MMR3_9ESCH</name>
<sequence length="212" mass="23746">MTQGAVKTTGKRSRAVSAKKKAILSAALDTFSQFGFHGTRLEQIAELAGVSKTNLLYYFPSKEALYIAVLRQILDIWLAPLKAFREDFAPLEAIKEYIRLKLEVSRDYPQASRLFCMEMLAGAPLLMDELTGDLKALIDEKSALIAGWVKSGKLAPIDPQHLIFMIWASTQHYADFAPQVEAVTGATLRDEVFFNQTVENVQRIIIEGIRPR</sequence>
<feature type="domain" description="HTH tetR-type" evidence="10">
    <location>
        <begin position="17"/>
        <end position="77"/>
    </location>
</feature>
<dbReference type="NCBIfam" id="NF011584">
    <property type="entry name" value="PRK15008.1"/>
    <property type="match status" value="1"/>
</dbReference>